<name>A0ACA9PCQ4_9GLOM</name>
<organism evidence="1 2">
    <name type="scientific">Cetraspora pellucida</name>
    <dbReference type="NCBI Taxonomy" id="1433469"/>
    <lineage>
        <taxon>Eukaryota</taxon>
        <taxon>Fungi</taxon>
        <taxon>Fungi incertae sedis</taxon>
        <taxon>Mucoromycota</taxon>
        <taxon>Glomeromycotina</taxon>
        <taxon>Glomeromycetes</taxon>
        <taxon>Diversisporales</taxon>
        <taxon>Gigasporaceae</taxon>
        <taxon>Cetraspora</taxon>
    </lineage>
</organism>
<dbReference type="Proteomes" id="UP000789366">
    <property type="component" value="Unassembled WGS sequence"/>
</dbReference>
<accession>A0ACA9PCQ4</accession>
<dbReference type="EMBL" id="CAJVPW010024085">
    <property type="protein sequence ID" value="CAG8703485.1"/>
    <property type="molecule type" value="Genomic_DNA"/>
</dbReference>
<evidence type="ECO:0000313" key="2">
    <source>
        <dbReference type="Proteomes" id="UP000789366"/>
    </source>
</evidence>
<feature type="non-terminal residue" evidence="1">
    <location>
        <position position="158"/>
    </location>
</feature>
<keyword evidence="2" id="KW-1185">Reference proteome</keyword>
<reference evidence="1" key="1">
    <citation type="submission" date="2021-06" db="EMBL/GenBank/DDBJ databases">
        <authorList>
            <person name="Kallberg Y."/>
            <person name="Tangrot J."/>
            <person name="Rosling A."/>
        </authorList>
    </citation>
    <scope>NUCLEOTIDE SEQUENCE</scope>
    <source>
        <strain evidence="1">28 12/20/2015</strain>
    </source>
</reference>
<proteinExistence type="predicted"/>
<gene>
    <name evidence="1" type="ORF">SPELUC_LOCUS11398</name>
</gene>
<evidence type="ECO:0000313" key="1">
    <source>
        <dbReference type="EMBL" id="CAG8703485.1"/>
    </source>
</evidence>
<sequence>IRIYPTLQQKEKLKKWMNTARWTYNKVLELIKNGEMRTKKNLRQKCINNKNFRYENTWVLETPYGIRDEALIDLLDAYKSNFKTKRKKFNIRYKSKKDKHYSITIQAREWNRKRGNYAFLKNIHMSEQLPKINNTVNLIRDKFKRFYICIPIPIEERY</sequence>
<protein>
    <submittedName>
        <fullName evidence="1">7562_t:CDS:1</fullName>
    </submittedName>
</protein>
<comment type="caution">
    <text evidence="1">The sequence shown here is derived from an EMBL/GenBank/DDBJ whole genome shotgun (WGS) entry which is preliminary data.</text>
</comment>
<feature type="non-terminal residue" evidence="1">
    <location>
        <position position="1"/>
    </location>
</feature>